<dbReference type="InterPro" id="IPR017853">
    <property type="entry name" value="GH"/>
</dbReference>
<dbReference type="Gene3D" id="3.20.20.80">
    <property type="entry name" value="Glycosidases"/>
    <property type="match status" value="1"/>
</dbReference>
<accession>A0AA48RFC8</accession>
<organism evidence="2">
    <name type="scientific">freshwater sediment metagenome</name>
    <dbReference type="NCBI Taxonomy" id="556182"/>
    <lineage>
        <taxon>unclassified sequences</taxon>
        <taxon>metagenomes</taxon>
        <taxon>ecological metagenomes</taxon>
    </lineage>
</organism>
<name>A0AA48RFC8_9ZZZZ</name>
<gene>
    <name evidence="2" type="ORF">AMST5_04157</name>
</gene>
<evidence type="ECO:0000313" key="2">
    <source>
        <dbReference type="EMBL" id="CAJ0891707.1"/>
    </source>
</evidence>
<feature type="region of interest" description="Disordered" evidence="1">
    <location>
        <begin position="392"/>
        <end position="413"/>
    </location>
</feature>
<dbReference type="EMBL" id="OY288114">
    <property type="protein sequence ID" value="CAJ0891707.1"/>
    <property type="molecule type" value="Genomic_DNA"/>
</dbReference>
<sequence length="459" mass="49980">MNAISRLVVSLLLCALNISSVEAGVPLWTTPNGFAVGFNEPWIGDYRCDYYSAWLSKNYAFDMNQGVPDATATPTACNTAFVNKQVTLSLRSTTTGATLPTQLVKLSRDNNLPNNYLWGIRKANGSVVKFLLFSNLQGSLVSSPLTSASSPVPNPRHLASDFIANLDALLTQAHQMGLKVYVTVLNGGDMKSWANNSALPQMQRYFQNLIRDPVTKANFKLVLDDLLTVLNNHRGDVYAMDFVNEIEAPLNVGSIYFPDGWIGARAWIAEMVGYIKQKSNYLGFIFPITAAAGYNYAAQEITLGLFSGIGLDFFDLHEYTDSGQYPGQTALCNKVRNDQQQIILGEFGQKSKTYSDVIQNNATTAFLYGAARSCFSGALAWKFEGTSYSNPQLGYRTQASGPPPPPPVQEAPSTGSYPYRPAYCAIRMCGSADVANFHGAYCGANPEAGNCRVSSPWGP</sequence>
<reference evidence="2" key="1">
    <citation type="submission" date="2023-07" db="EMBL/GenBank/DDBJ databases">
        <authorList>
            <person name="Pelsma A.J. K."/>
        </authorList>
    </citation>
    <scope>NUCLEOTIDE SEQUENCE</scope>
</reference>
<dbReference type="SUPFAM" id="SSF51445">
    <property type="entry name" value="(Trans)glycosidases"/>
    <property type="match status" value="1"/>
</dbReference>
<proteinExistence type="predicted"/>
<protein>
    <recommendedName>
        <fullName evidence="3">Glycoside hydrolase family 5 domain-containing protein</fullName>
    </recommendedName>
</protein>
<evidence type="ECO:0000256" key="1">
    <source>
        <dbReference type="SAM" id="MobiDB-lite"/>
    </source>
</evidence>
<evidence type="ECO:0008006" key="3">
    <source>
        <dbReference type="Google" id="ProtNLM"/>
    </source>
</evidence>
<dbReference type="AlphaFoldDB" id="A0AA48RFC8"/>